<name>A0ABT4MLN1_9NOCA</name>
<comment type="caution">
    <text evidence="2">The sequence shown here is derived from an EMBL/GenBank/DDBJ whole genome shotgun (WGS) entry which is preliminary data.</text>
</comment>
<proteinExistence type="predicted"/>
<evidence type="ECO:0000313" key="3">
    <source>
        <dbReference type="Proteomes" id="UP001081071"/>
    </source>
</evidence>
<dbReference type="InterPro" id="IPR002937">
    <property type="entry name" value="Amino_oxidase"/>
</dbReference>
<dbReference type="PANTHER" id="PTHR10742">
    <property type="entry name" value="FLAVIN MONOAMINE OXIDASE"/>
    <property type="match status" value="1"/>
</dbReference>
<evidence type="ECO:0000313" key="2">
    <source>
        <dbReference type="EMBL" id="MCZ4521569.1"/>
    </source>
</evidence>
<dbReference type="SUPFAM" id="SSF54373">
    <property type="entry name" value="FAD-linked reductases, C-terminal domain"/>
    <property type="match status" value="1"/>
</dbReference>
<dbReference type="Proteomes" id="UP001081071">
    <property type="component" value="Unassembled WGS sequence"/>
</dbReference>
<dbReference type="RefSeq" id="WP_269608024.1">
    <property type="nucleotide sequence ID" value="NZ_JAPWIJ010000012.1"/>
</dbReference>
<evidence type="ECO:0000259" key="1">
    <source>
        <dbReference type="Pfam" id="PF01593"/>
    </source>
</evidence>
<dbReference type="Gene3D" id="3.90.660.10">
    <property type="match status" value="1"/>
</dbReference>
<dbReference type="PANTHER" id="PTHR10742:SF342">
    <property type="entry name" value="AMINE OXIDASE"/>
    <property type="match status" value="1"/>
</dbReference>
<dbReference type="InterPro" id="IPR050281">
    <property type="entry name" value="Flavin_monoamine_oxidase"/>
</dbReference>
<reference evidence="2" key="1">
    <citation type="submission" date="2022-12" db="EMBL/GenBank/DDBJ databases">
        <authorList>
            <person name="Krivoruchko A.V."/>
            <person name="Elkin A."/>
        </authorList>
    </citation>
    <scope>NUCLEOTIDE SEQUENCE</scope>
    <source>
        <strain evidence="2">IEGM 1391</strain>
    </source>
</reference>
<dbReference type="Gene3D" id="3.50.50.60">
    <property type="entry name" value="FAD/NAD(P)-binding domain"/>
    <property type="match status" value="1"/>
</dbReference>
<sequence length="557" mass="61439">MPDSAPITMLTPDFPFPYSDYLANPAGIGSVPSDLYGTEVAVIGAGVAGLVAALELMKMGLKPVVYEASSIGGRLRGAQIPGAEGPVADLGAMRFPMSSRAFWHYADRLGIETCAFPNPLTDASPSTVVDIAGRQYEGRALEDLPPFFQEVFRAWVDCLEERADFSAMRQAIRDHDLHRVKEIWNELVPRFDDMSFSHYLATSRAFSELPFEYREAFGQIGFGSGGWDVSFPNSILEILRVVYMKCEDDHRRIIGGAETFTRGLWTSSDPSTVHWPTGTTLESLHDGSPLGEVRRLARVPQSPDSEAGAETVAITDANGTTRRYRAVIVTCHKGLLSTRIDTEEGLFDPGTWMAMRRVHYLQSSKTFIAVDRPFWLDVDPTTGKNVMGTTLTDRITRGTYLFDNGPDMQAMICLSYTWCDDSLKWLPLDADERASVALRTLADIYPDVDVAGHVLGRPITVSWEDEPHFMGAFKINLPGHYRYQRRLYAHFVRGGADDPGVFLAGDDVSWTAGWVEGAVTTGINAVWAVMNAFGGKTHPDNPGPGDRFDELAPILLP</sequence>
<accession>A0ABT4MLN1</accession>
<protein>
    <submittedName>
        <fullName evidence="2">NAD(P)/FAD-dependent oxidoreductase</fullName>
    </submittedName>
</protein>
<dbReference type="Gene3D" id="1.10.405.40">
    <property type="match status" value="1"/>
</dbReference>
<dbReference type="Pfam" id="PF01593">
    <property type="entry name" value="Amino_oxidase"/>
    <property type="match status" value="1"/>
</dbReference>
<keyword evidence="3" id="KW-1185">Reference proteome</keyword>
<dbReference type="InterPro" id="IPR036188">
    <property type="entry name" value="FAD/NAD-bd_sf"/>
</dbReference>
<organism evidence="2 3">
    <name type="scientific">Rhodococcus ruber</name>
    <dbReference type="NCBI Taxonomy" id="1830"/>
    <lineage>
        <taxon>Bacteria</taxon>
        <taxon>Bacillati</taxon>
        <taxon>Actinomycetota</taxon>
        <taxon>Actinomycetes</taxon>
        <taxon>Mycobacteriales</taxon>
        <taxon>Nocardiaceae</taxon>
        <taxon>Rhodococcus</taxon>
    </lineage>
</organism>
<gene>
    <name evidence="2" type="ORF">O4220_23875</name>
</gene>
<feature type="domain" description="Amine oxidase" evidence="1">
    <location>
        <begin position="47"/>
        <end position="530"/>
    </location>
</feature>
<dbReference type="SUPFAM" id="SSF51905">
    <property type="entry name" value="FAD/NAD(P)-binding domain"/>
    <property type="match status" value="1"/>
</dbReference>
<dbReference type="EMBL" id="JAPWIJ010000012">
    <property type="protein sequence ID" value="MCZ4521569.1"/>
    <property type="molecule type" value="Genomic_DNA"/>
</dbReference>